<dbReference type="AlphaFoldDB" id="K8ZK04"/>
<dbReference type="PANTHER" id="PTHR30050:SF8">
    <property type="entry name" value="PRIMOSOMAL PROTEIN DNAI"/>
    <property type="match status" value="1"/>
</dbReference>
<evidence type="ECO:0000259" key="1">
    <source>
        <dbReference type="Pfam" id="PF01695"/>
    </source>
</evidence>
<evidence type="ECO:0000313" key="3">
    <source>
        <dbReference type="EMBL" id="EKU26923.1"/>
    </source>
</evidence>
<dbReference type="GO" id="GO:0006260">
    <property type="term" value="P:DNA replication"/>
    <property type="evidence" value="ECO:0007669"/>
    <property type="project" value="TreeGrafter"/>
</dbReference>
<dbReference type="PATRIC" id="fig|1234409.3.peg.1150"/>
<reference evidence="3 4" key="1">
    <citation type="journal article" date="2013" name="Genome Announc.">
        <title>Draft Genome Sequence of Catellicoccus marimammalium, a Novel Species Commonly Found in Gull Feces.</title>
        <authorList>
            <person name="Weigand M.R."/>
            <person name="Ryu H."/>
            <person name="Bozcek L."/>
            <person name="Konstantinidis K.T."/>
            <person name="Santo Domingo J.W."/>
        </authorList>
    </citation>
    <scope>NUCLEOTIDE SEQUENCE [LARGE SCALE GENOMIC DNA]</scope>
    <source>
        <strain evidence="3 4">M35/04/3</strain>
    </source>
</reference>
<dbReference type="STRING" id="1234409.C683_1198"/>
<dbReference type="InterPro" id="IPR009928">
    <property type="entry name" value="DnaI_N"/>
</dbReference>
<keyword evidence="3" id="KW-0067">ATP-binding</keyword>
<dbReference type="SUPFAM" id="SSF52540">
    <property type="entry name" value="P-loop containing nucleoside triphosphate hydrolases"/>
    <property type="match status" value="1"/>
</dbReference>
<keyword evidence="3" id="KW-0547">Nucleotide-binding</keyword>
<dbReference type="InterPro" id="IPR002611">
    <property type="entry name" value="IstB_ATP-bd"/>
</dbReference>
<name>K8ZK04_9ENTE</name>
<dbReference type="Pfam" id="PF07319">
    <property type="entry name" value="DnaI_N"/>
    <property type="match status" value="1"/>
</dbReference>
<dbReference type="CDD" id="cd00009">
    <property type="entry name" value="AAA"/>
    <property type="match status" value="1"/>
</dbReference>
<dbReference type="Pfam" id="PF01695">
    <property type="entry name" value="IstB_IS21"/>
    <property type="match status" value="1"/>
</dbReference>
<keyword evidence="3" id="KW-0378">Hydrolase</keyword>
<feature type="domain" description="IstB-like ATP-binding" evidence="1">
    <location>
        <begin position="92"/>
        <end position="279"/>
    </location>
</feature>
<dbReference type="PANTHER" id="PTHR30050">
    <property type="entry name" value="CHROMOSOMAL REPLICATION INITIATOR PROTEIN DNAA"/>
    <property type="match status" value="1"/>
</dbReference>
<comment type="caution">
    <text evidence="3">The sequence shown here is derived from an EMBL/GenBank/DDBJ whole genome shotgun (WGS) entry which is preliminary data.</text>
</comment>
<sequence>MRKVTEMIQPLPPFLQEKMAEQKEKILTAPCIQEFLQKEQLTASQINDNFLVLQQYYEEKKEIEAKGKLTHFPGYVPVLVWQEGHALVEYQLSEQEKRRQKQEKEQSYMNCLYLPRSLQTVSLEQVNFKGNKSKLFPKILHMIEALDERQGNYVPGLYLYGEFGVGKTFMMAALCNELAKKHISSLLINLSMFISELKEKMGTPEYRSYSQHILQKMKTVSVLVMDDIGMESMSDWVRDDILMPVLQYRMQEEKTTCFTSNLSPQKLEEHFADTRTSTNHLKAKRLMERILFLADPFLVEDKNNRQVSRK</sequence>
<dbReference type="GO" id="GO:0004386">
    <property type="term" value="F:helicase activity"/>
    <property type="evidence" value="ECO:0007669"/>
    <property type="project" value="UniProtKB-KW"/>
</dbReference>
<evidence type="ECO:0000313" key="4">
    <source>
        <dbReference type="Proteomes" id="UP000016057"/>
    </source>
</evidence>
<organism evidence="3 4">
    <name type="scientific">Catellicoccus marimammalium M35/04/3</name>
    <dbReference type="NCBI Taxonomy" id="1234409"/>
    <lineage>
        <taxon>Bacteria</taxon>
        <taxon>Bacillati</taxon>
        <taxon>Bacillota</taxon>
        <taxon>Bacilli</taxon>
        <taxon>Lactobacillales</taxon>
        <taxon>Enterococcaceae</taxon>
        <taxon>Catellicoccus</taxon>
    </lineage>
</organism>
<dbReference type="GO" id="GO:0005524">
    <property type="term" value="F:ATP binding"/>
    <property type="evidence" value="ECO:0007669"/>
    <property type="project" value="InterPro"/>
</dbReference>
<dbReference type="InterPro" id="IPR027417">
    <property type="entry name" value="P-loop_NTPase"/>
</dbReference>
<dbReference type="Proteomes" id="UP000016057">
    <property type="component" value="Unassembled WGS sequence"/>
</dbReference>
<evidence type="ECO:0000259" key="2">
    <source>
        <dbReference type="Pfam" id="PF07319"/>
    </source>
</evidence>
<keyword evidence="4" id="KW-1185">Reference proteome</keyword>
<proteinExistence type="predicted"/>
<accession>K8ZK04</accession>
<dbReference type="Gene3D" id="3.40.50.300">
    <property type="entry name" value="P-loop containing nucleotide triphosphate hydrolases"/>
    <property type="match status" value="1"/>
</dbReference>
<dbReference type="EMBL" id="AMYT01000022">
    <property type="protein sequence ID" value="EKU26923.1"/>
    <property type="molecule type" value="Genomic_DNA"/>
</dbReference>
<feature type="domain" description="Primosomal DnaI N-terminal" evidence="2">
    <location>
        <begin position="15"/>
        <end position="90"/>
    </location>
</feature>
<gene>
    <name evidence="3" type="ORF">C683_1198</name>
</gene>
<protein>
    <submittedName>
        <fullName evidence="3">Helicase loader DnaI</fullName>
    </submittedName>
</protein>
<dbReference type="eggNOG" id="COG1484">
    <property type="taxonomic scope" value="Bacteria"/>
</dbReference>
<dbReference type="NCBIfam" id="NF006505">
    <property type="entry name" value="PRK08939.1"/>
    <property type="match status" value="1"/>
</dbReference>
<keyword evidence="3" id="KW-0347">Helicase</keyword>